<evidence type="ECO:0008006" key="5">
    <source>
        <dbReference type="Google" id="ProtNLM"/>
    </source>
</evidence>
<reference evidence="3" key="2">
    <citation type="submission" date="2016-01" db="EMBL/GenBank/DDBJ databases">
        <title>Six Aerococcus type strain genome sequencing and assembly using PacBio and Illumina Hiseq.</title>
        <authorList>
            <person name="Carkaci D."/>
            <person name="Dargis R."/>
            <person name="Nielsen X.C."/>
            <person name="Skovgaard O."/>
            <person name="Fuursted K."/>
            <person name="Christensen J.J."/>
        </authorList>
    </citation>
    <scope>NUCLEOTIDE SEQUENCE [LARGE SCALE GENOMIC DNA]</scope>
    <source>
        <strain evidence="3">CCUG43001</strain>
    </source>
</reference>
<evidence type="ECO:0000313" key="1">
    <source>
        <dbReference type="EMBL" id="AMB94530.1"/>
    </source>
</evidence>
<reference evidence="2 4" key="3">
    <citation type="submission" date="2017-12" db="EMBL/GenBank/DDBJ databases">
        <title>Phylogenetic diversity of female urinary microbiome.</title>
        <authorList>
            <person name="Thomas-White K."/>
            <person name="Wolfe A.J."/>
        </authorList>
    </citation>
    <scope>NUCLEOTIDE SEQUENCE [LARGE SCALE GENOMIC DNA]</scope>
    <source>
        <strain evidence="2 4">UMB0139</strain>
    </source>
</reference>
<gene>
    <name evidence="1" type="ORF">AWM72_07090</name>
    <name evidence="2" type="ORF">CYJ28_02665</name>
</gene>
<reference evidence="1 3" key="1">
    <citation type="journal article" date="2016" name="Genome Announc.">
        <title>Complete Genome Sequences of Aerococcus christensenii CCUG 28831T, Aerococcus sanguinicola CCUG 43001T, Aerococcus urinae CCUG 36881T, Aerococcus urinaeequi CCUG 28094T, Aerococcus urinaehominis CCUG 42038 BT, and Aerococcus viridans CCUG 4311T.</title>
        <authorList>
            <person name="Carkaci D."/>
            <person name="Dargis R."/>
            <person name="Nielsen X.C."/>
            <person name="Skovgaard O."/>
            <person name="Fuursted K."/>
            <person name="Christensen J.J."/>
        </authorList>
    </citation>
    <scope>NUCLEOTIDE SEQUENCE [LARGE SCALE GENOMIC DNA]</scope>
    <source>
        <strain evidence="1 3">CCUG43001</strain>
    </source>
</reference>
<evidence type="ECO:0000313" key="2">
    <source>
        <dbReference type="EMBL" id="PKZ23474.1"/>
    </source>
</evidence>
<name>A0A0X8FC48_9LACT</name>
<dbReference type="Gene3D" id="3.90.175.10">
    <property type="entry name" value="Diphtheria Toxin, domain 1"/>
    <property type="match status" value="1"/>
</dbReference>
<dbReference type="OrthoDB" id="274805at2"/>
<dbReference type="SUPFAM" id="SSF56399">
    <property type="entry name" value="ADP-ribosylation"/>
    <property type="match status" value="1"/>
</dbReference>
<evidence type="ECO:0000313" key="3">
    <source>
        <dbReference type="Proteomes" id="UP000069912"/>
    </source>
</evidence>
<dbReference type="AlphaFoldDB" id="A0A0X8FC48"/>
<dbReference type="KEGG" id="asan:AWM72_07090"/>
<dbReference type="EMBL" id="CP014160">
    <property type="protein sequence ID" value="AMB94530.1"/>
    <property type="molecule type" value="Genomic_DNA"/>
</dbReference>
<protein>
    <recommendedName>
        <fullName evidence="5">DUF3990 domain-containing protein</fullName>
    </recommendedName>
</protein>
<dbReference type="EMBL" id="PKGY01000001">
    <property type="protein sequence ID" value="PKZ23474.1"/>
    <property type="molecule type" value="Genomic_DNA"/>
</dbReference>
<dbReference type="RefSeq" id="WP_067975419.1">
    <property type="nucleotide sequence ID" value="NZ_CAJHKM010000002.1"/>
</dbReference>
<sequence>MTDDVIYYLLYHGTTARGATEILKNKEFTFRKRNDHWLGNGIYFFINDLEKAKWWGVQACRRDRLKKLAILQIQNFKINRNDLLDLDTEEDRQKLFNFLQELKSQGISLNTDQMVNEIEMRAYLIEMYVKYTSKIASKQTYYKPSPKHLWNLEEFGIFNLQVQFCIYDNESIDFEKVQLFLEEEI</sequence>
<dbReference type="Proteomes" id="UP000234239">
    <property type="component" value="Unassembled WGS sequence"/>
</dbReference>
<dbReference type="GeneID" id="92903829"/>
<proteinExistence type="predicted"/>
<evidence type="ECO:0000313" key="4">
    <source>
        <dbReference type="Proteomes" id="UP000234239"/>
    </source>
</evidence>
<organism evidence="1 3">
    <name type="scientific">Aerococcus sanguinicola</name>
    <dbReference type="NCBI Taxonomy" id="119206"/>
    <lineage>
        <taxon>Bacteria</taxon>
        <taxon>Bacillati</taxon>
        <taxon>Bacillota</taxon>
        <taxon>Bacilli</taxon>
        <taxon>Lactobacillales</taxon>
        <taxon>Aerococcaceae</taxon>
        <taxon>Aerococcus</taxon>
    </lineage>
</organism>
<keyword evidence="3" id="KW-1185">Reference proteome</keyword>
<accession>A0A0X8FC48</accession>
<dbReference type="Proteomes" id="UP000069912">
    <property type="component" value="Chromosome"/>
</dbReference>